<comment type="caution">
    <text evidence="1">The sequence shown here is derived from an EMBL/GenBank/DDBJ whole genome shotgun (WGS) entry which is preliminary data.</text>
</comment>
<gene>
    <name evidence="1" type="ORF">HLB44_25105</name>
</gene>
<name>A0ABX2ENN7_9BURK</name>
<sequence length="123" mass="14393">MIRWQPIAEDALRKRVSQGASRMSASERRLWDAIRIEPEKWAQRPYGEAGNGFWVIAVIGRSVIWYNDIEDGFNRSNYTAYGTIDDYWCNQDELEVTLKYLMNAIDQGTDLVRMRRPPVPIPR</sequence>
<evidence type="ECO:0000313" key="1">
    <source>
        <dbReference type="EMBL" id="NRF70292.1"/>
    </source>
</evidence>
<reference evidence="1 2" key="1">
    <citation type="submission" date="2020-05" db="EMBL/GenBank/DDBJ databases">
        <title>Aquincola sp. isolate from soil.</title>
        <authorList>
            <person name="Han J."/>
            <person name="Kim D.-U."/>
        </authorList>
    </citation>
    <scope>NUCLEOTIDE SEQUENCE [LARGE SCALE GENOMIC DNA]</scope>
    <source>
        <strain evidence="1 2">S2</strain>
    </source>
</reference>
<proteinExistence type="predicted"/>
<dbReference type="EMBL" id="JABRWJ010000008">
    <property type="protein sequence ID" value="NRF70292.1"/>
    <property type="molecule type" value="Genomic_DNA"/>
</dbReference>
<evidence type="ECO:0000313" key="2">
    <source>
        <dbReference type="Proteomes" id="UP000737171"/>
    </source>
</evidence>
<evidence type="ECO:0008006" key="3">
    <source>
        <dbReference type="Google" id="ProtNLM"/>
    </source>
</evidence>
<dbReference type="RefSeq" id="WP_173129962.1">
    <property type="nucleotide sequence ID" value="NZ_JABRWJ010000008.1"/>
</dbReference>
<accession>A0ABX2ENN7</accession>
<organism evidence="1 2">
    <name type="scientific">Pseudaquabacterium terrae</name>
    <dbReference type="NCBI Taxonomy" id="2732868"/>
    <lineage>
        <taxon>Bacteria</taxon>
        <taxon>Pseudomonadati</taxon>
        <taxon>Pseudomonadota</taxon>
        <taxon>Betaproteobacteria</taxon>
        <taxon>Burkholderiales</taxon>
        <taxon>Sphaerotilaceae</taxon>
        <taxon>Pseudaquabacterium</taxon>
    </lineage>
</organism>
<protein>
    <recommendedName>
        <fullName evidence="3">DUF559 domain-containing protein</fullName>
    </recommendedName>
</protein>
<keyword evidence="2" id="KW-1185">Reference proteome</keyword>
<dbReference type="Proteomes" id="UP000737171">
    <property type="component" value="Unassembled WGS sequence"/>
</dbReference>